<keyword evidence="2" id="KW-0456">Lyase</keyword>
<dbReference type="RefSeq" id="WP_378047497.1">
    <property type="nucleotide sequence ID" value="NZ_JBHMDN010000013.1"/>
</dbReference>
<evidence type="ECO:0000313" key="3">
    <source>
        <dbReference type="Proteomes" id="UP001596378"/>
    </source>
</evidence>
<sequence>MSFSEHKREHKESDMVLLQTNIDDMNPEFCPYVGERLLEAGAHDVFWIPILMKKGRPGFLLNVLTNTKRLTEIERIVFEETTTLGVRYIRTECKRLERHWEEVTTPWGPIRVKVGVHDGKVVQFAPEFADCEAAAKAHRVPIKEVYELARVGYMSIS</sequence>
<dbReference type="InterPro" id="IPR002822">
    <property type="entry name" value="Ni_insertion"/>
</dbReference>
<organism evidence="2 3">
    <name type="scientific">Cohnella cellulosilytica</name>
    <dbReference type="NCBI Taxonomy" id="986710"/>
    <lineage>
        <taxon>Bacteria</taxon>
        <taxon>Bacillati</taxon>
        <taxon>Bacillota</taxon>
        <taxon>Bacilli</taxon>
        <taxon>Bacillales</taxon>
        <taxon>Paenibacillaceae</taxon>
        <taxon>Cohnella</taxon>
    </lineage>
</organism>
<dbReference type="PANTHER" id="PTHR36566">
    <property type="entry name" value="NICKEL INSERTION PROTEIN-RELATED"/>
    <property type="match status" value="1"/>
</dbReference>
<protein>
    <submittedName>
        <fullName evidence="2">Nickel insertion protein</fullName>
        <ecNumber evidence="2">4.99.1.12</ecNumber>
    </submittedName>
</protein>
<dbReference type="EMBL" id="JBHTAI010000003">
    <property type="protein sequence ID" value="MFC7148126.1"/>
    <property type="molecule type" value="Genomic_DNA"/>
</dbReference>
<keyword evidence="1" id="KW-0533">Nickel</keyword>
<accession>A0ABW2F6X0</accession>
<comment type="caution">
    <text evidence="2">The sequence shown here is derived from an EMBL/GenBank/DDBJ whole genome shotgun (WGS) entry which is preliminary data.</text>
</comment>
<dbReference type="Gene3D" id="3.10.20.300">
    <property type="entry name" value="mk0293 like domain"/>
    <property type="match status" value="1"/>
</dbReference>
<evidence type="ECO:0000313" key="2">
    <source>
        <dbReference type="EMBL" id="MFC7148126.1"/>
    </source>
</evidence>
<dbReference type="Pfam" id="PF01969">
    <property type="entry name" value="Ni_insertion"/>
    <property type="match status" value="1"/>
</dbReference>
<dbReference type="Proteomes" id="UP001596378">
    <property type="component" value="Unassembled WGS sequence"/>
</dbReference>
<proteinExistence type="predicted"/>
<dbReference type="EC" id="4.99.1.12" evidence="2"/>
<dbReference type="Gene3D" id="3.30.70.1380">
    <property type="entry name" value="Transcriptional regulatory protein pf0864 domain like"/>
    <property type="match status" value="1"/>
</dbReference>
<name>A0ABW2F6X0_9BACL</name>
<reference evidence="3" key="1">
    <citation type="journal article" date="2019" name="Int. J. Syst. Evol. Microbiol.">
        <title>The Global Catalogue of Microorganisms (GCM) 10K type strain sequencing project: providing services to taxonomists for standard genome sequencing and annotation.</title>
        <authorList>
            <consortium name="The Broad Institute Genomics Platform"/>
            <consortium name="The Broad Institute Genome Sequencing Center for Infectious Disease"/>
            <person name="Wu L."/>
            <person name="Ma J."/>
        </authorList>
    </citation>
    <scope>NUCLEOTIDE SEQUENCE [LARGE SCALE GENOMIC DNA]</scope>
    <source>
        <strain evidence="3">KCTC 12907</strain>
    </source>
</reference>
<dbReference type="PANTHER" id="PTHR36566:SF1">
    <property type="entry name" value="PYRIDINIUM-3,5-BISTHIOCARBOXYLIC ACID MONONUCLEOTIDE NICKEL INSERTION PROTEIN"/>
    <property type="match status" value="1"/>
</dbReference>
<dbReference type="GO" id="GO:0016829">
    <property type="term" value="F:lyase activity"/>
    <property type="evidence" value="ECO:0007669"/>
    <property type="project" value="UniProtKB-KW"/>
</dbReference>
<gene>
    <name evidence="2" type="primary">larC</name>
    <name evidence="2" type="ORF">ACFQMJ_06205</name>
</gene>
<evidence type="ECO:0000256" key="1">
    <source>
        <dbReference type="ARBA" id="ARBA00022596"/>
    </source>
</evidence>
<keyword evidence="3" id="KW-1185">Reference proteome</keyword>